<dbReference type="EnsemblProtists" id="EOD03718">
    <property type="protein sequence ID" value="EOD03718"/>
    <property type="gene ID" value="EMIHUDRAFT_108104"/>
</dbReference>
<dbReference type="PROSITE" id="PS00018">
    <property type="entry name" value="EF_HAND_1"/>
    <property type="match status" value="1"/>
</dbReference>
<feature type="region of interest" description="Disordered" evidence="2">
    <location>
        <begin position="1"/>
        <end position="32"/>
    </location>
</feature>
<evidence type="ECO:0000256" key="2">
    <source>
        <dbReference type="SAM" id="MobiDB-lite"/>
    </source>
</evidence>
<keyword evidence="5" id="KW-1185">Reference proteome</keyword>
<reference evidence="5" key="1">
    <citation type="journal article" date="2013" name="Nature">
        <title>Pan genome of the phytoplankton Emiliania underpins its global distribution.</title>
        <authorList>
            <person name="Read B.A."/>
            <person name="Kegel J."/>
            <person name="Klute M.J."/>
            <person name="Kuo A."/>
            <person name="Lefebvre S.C."/>
            <person name="Maumus F."/>
            <person name="Mayer C."/>
            <person name="Miller J."/>
            <person name="Monier A."/>
            <person name="Salamov A."/>
            <person name="Young J."/>
            <person name="Aguilar M."/>
            <person name="Claverie J.M."/>
            <person name="Frickenhaus S."/>
            <person name="Gonzalez K."/>
            <person name="Herman E.K."/>
            <person name="Lin Y.C."/>
            <person name="Napier J."/>
            <person name="Ogata H."/>
            <person name="Sarno A.F."/>
            <person name="Shmutz J."/>
            <person name="Schroeder D."/>
            <person name="de Vargas C."/>
            <person name="Verret F."/>
            <person name="von Dassow P."/>
            <person name="Valentin K."/>
            <person name="Van de Peer Y."/>
            <person name="Wheeler G."/>
            <person name="Dacks J.B."/>
            <person name="Delwiche C.F."/>
            <person name="Dyhrman S.T."/>
            <person name="Glockner G."/>
            <person name="John U."/>
            <person name="Richards T."/>
            <person name="Worden A.Z."/>
            <person name="Zhang X."/>
            <person name="Grigoriev I.V."/>
            <person name="Allen A.E."/>
            <person name="Bidle K."/>
            <person name="Borodovsky M."/>
            <person name="Bowler C."/>
            <person name="Brownlee C."/>
            <person name="Cock J.M."/>
            <person name="Elias M."/>
            <person name="Gladyshev V.N."/>
            <person name="Groth M."/>
            <person name="Guda C."/>
            <person name="Hadaegh A."/>
            <person name="Iglesias-Rodriguez M.D."/>
            <person name="Jenkins J."/>
            <person name="Jones B.M."/>
            <person name="Lawson T."/>
            <person name="Leese F."/>
            <person name="Lindquist E."/>
            <person name="Lobanov A."/>
            <person name="Lomsadze A."/>
            <person name="Malik S.B."/>
            <person name="Marsh M.E."/>
            <person name="Mackinder L."/>
            <person name="Mock T."/>
            <person name="Mueller-Roeber B."/>
            <person name="Pagarete A."/>
            <person name="Parker M."/>
            <person name="Probert I."/>
            <person name="Quesneville H."/>
            <person name="Raines C."/>
            <person name="Rensing S.A."/>
            <person name="Riano-Pachon D.M."/>
            <person name="Richier S."/>
            <person name="Rokitta S."/>
            <person name="Shiraiwa Y."/>
            <person name="Soanes D.M."/>
            <person name="van der Giezen M."/>
            <person name="Wahlund T.M."/>
            <person name="Williams B."/>
            <person name="Wilson W."/>
            <person name="Wolfe G."/>
            <person name="Wurch L.L."/>
        </authorList>
    </citation>
    <scope>NUCLEOTIDE SEQUENCE</scope>
</reference>
<proteinExistence type="predicted"/>
<accession>A0A0D3HXI3</accession>
<dbReference type="CDD" id="cd00051">
    <property type="entry name" value="EFh"/>
    <property type="match status" value="1"/>
</dbReference>
<dbReference type="InterPro" id="IPR002048">
    <property type="entry name" value="EF_hand_dom"/>
</dbReference>
<keyword evidence="1" id="KW-0106">Calcium</keyword>
<dbReference type="AlphaFoldDB" id="A0A0D3HXI3"/>
<dbReference type="HOGENOM" id="CLU_1417561_0_0_1"/>
<dbReference type="GO" id="GO:0005509">
    <property type="term" value="F:calcium ion binding"/>
    <property type="evidence" value="ECO:0007669"/>
    <property type="project" value="InterPro"/>
</dbReference>
<dbReference type="GeneID" id="17249891"/>
<dbReference type="Proteomes" id="UP000013827">
    <property type="component" value="Unassembled WGS sequence"/>
</dbReference>
<evidence type="ECO:0000313" key="5">
    <source>
        <dbReference type="Proteomes" id="UP000013827"/>
    </source>
</evidence>
<sequence>MPAAFASPLTTPRGSRKRRTKGRGEAEVAEPAPLWKTDWQPSLVSKLSDGQLAHCKAVFFDIDRDGSGSIDEDELLHGLRSLGHAIQKQDVKQMIASIEECPSGNGDGRVDLREFLHWYARLRSEQPDSAQKRLRETFDLLGGANGKLSKEALQRKLEEHFGICLDVDELLDRRHTGDLDLEEFGMLLQTPV</sequence>
<dbReference type="InterPro" id="IPR011992">
    <property type="entry name" value="EF-hand-dom_pair"/>
</dbReference>
<dbReference type="Pfam" id="PF13499">
    <property type="entry name" value="EF-hand_7"/>
    <property type="match status" value="1"/>
</dbReference>
<reference evidence="4" key="2">
    <citation type="submission" date="2024-10" db="UniProtKB">
        <authorList>
            <consortium name="EnsemblProtists"/>
        </authorList>
    </citation>
    <scope>IDENTIFICATION</scope>
</reference>
<protein>
    <recommendedName>
        <fullName evidence="3">EF-hand domain-containing protein</fullName>
    </recommendedName>
</protein>
<organism evidence="4 5">
    <name type="scientific">Emiliania huxleyi (strain CCMP1516)</name>
    <dbReference type="NCBI Taxonomy" id="280463"/>
    <lineage>
        <taxon>Eukaryota</taxon>
        <taxon>Haptista</taxon>
        <taxon>Haptophyta</taxon>
        <taxon>Prymnesiophyceae</taxon>
        <taxon>Isochrysidales</taxon>
        <taxon>Noelaerhabdaceae</taxon>
        <taxon>Emiliania</taxon>
    </lineage>
</organism>
<evidence type="ECO:0000313" key="4">
    <source>
        <dbReference type="EnsemblProtists" id="EOD03718"/>
    </source>
</evidence>
<feature type="domain" description="EF-hand" evidence="3">
    <location>
        <begin position="50"/>
        <end position="85"/>
    </location>
</feature>
<evidence type="ECO:0000259" key="3">
    <source>
        <dbReference type="PROSITE" id="PS50222"/>
    </source>
</evidence>
<dbReference type="SUPFAM" id="SSF47473">
    <property type="entry name" value="EF-hand"/>
    <property type="match status" value="1"/>
</dbReference>
<dbReference type="KEGG" id="ehx:EMIHUDRAFT_108104"/>
<dbReference type="InterPro" id="IPR018247">
    <property type="entry name" value="EF_Hand_1_Ca_BS"/>
</dbReference>
<dbReference type="RefSeq" id="XP_005756147.1">
    <property type="nucleotide sequence ID" value="XM_005756090.1"/>
</dbReference>
<dbReference type="SMART" id="SM00054">
    <property type="entry name" value="EFh"/>
    <property type="match status" value="2"/>
</dbReference>
<dbReference type="PaxDb" id="2903-EOD03718"/>
<name>A0A0D3HXI3_EMIH1</name>
<evidence type="ECO:0000256" key="1">
    <source>
        <dbReference type="ARBA" id="ARBA00022837"/>
    </source>
</evidence>
<dbReference type="PROSITE" id="PS50222">
    <property type="entry name" value="EF_HAND_2"/>
    <property type="match status" value="1"/>
</dbReference>
<dbReference type="Gene3D" id="1.10.238.10">
    <property type="entry name" value="EF-hand"/>
    <property type="match status" value="1"/>
</dbReference>